<dbReference type="EMBL" id="FZOD01000016">
    <property type="protein sequence ID" value="SNS79746.1"/>
    <property type="molecule type" value="Genomic_DNA"/>
</dbReference>
<dbReference type="SUPFAM" id="SSF140453">
    <property type="entry name" value="EsxAB dimer-like"/>
    <property type="match status" value="1"/>
</dbReference>
<sequence length="370" mass="38002">MSLADSVSMLPGGGELSGFASKLAGGNPTAIRAVATRWRGAAGKVNEYAGDLGAAVNTVDAAWQGKSSEAFGTYMRKYGKAGEALHDALSNCASSLDTAATALETAKSEVDATCGSLLEIKDVVTYLNSTSPEERKKLEPSVASSVSGATSYARISFTAAENAVTKALGDITKQMENRPLSFVGSYIGAPGEQTFLPQPGHPFLWERTASYGQAGGPDGDGPGGAGGNGSGGGFGGYGPSGPPPPGGGPAPSGKVKEWIDQAIEILKDQGYPVEKMNPNDIWMIIQHESGGNPNAINEWDSNAAAGHPSKGLMQTIDPTFDSHKLPGHGDIYNPVDNIIAGVRYAIDRYGSVSNVPGVVGSKTGSGYVGY</sequence>
<evidence type="ECO:0000256" key="1">
    <source>
        <dbReference type="SAM" id="MobiDB-lite"/>
    </source>
</evidence>
<evidence type="ECO:0000313" key="4">
    <source>
        <dbReference type="Proteomes" id="UP000198282"/>
    </source>
</evidence>
<evidence type="ECO:0000259" key="2">
    <source>
        <dbReference type="Pfam" id="PF01464"/>
    </source>
</evidence>
<feature type="compositionally biased region" description="Gly residues" evidence="1">
    <location>
        <begin position="213"/>
        <end position="239"/>
    </location>
</feature>
<name>A0A239HE81_9ACTN</name>
<dbReference type="Gene3D" id="1.10.530.10">
    <property type="match status" value="1"/>
</dbReference>
<feature type="domain" description="Transglycosylase SLT" evidence="2">
    <location>
        <begin position="276"/>
        <end position="355"/>
    </location>
</feature>
<dbReference type="AlphaFoldDB" id="A0A239HE81"/>
<keyword evidence="4" id="KW-1185">Reference proteome</keyword>
<feature type="region of interest" description="Disordered" evidence="1">
    <location>
        <begin position="208"/>
        <end position="254"/>
    </location>
</feature>
<dbReference type="PANTHER" id="PTHR21525">
    <property type="entry name" value="MOTILE SPERM PROTEIN"/>
    <property type="match status" value="1"/>
</dbReference>
<dbReference type="InterPro" id="IPR010310">
    <property type="entry name" value="T7SS_ESAT-6-like"/>
</dbReference>
<dbReference type="RefSeq" id="WP_089208494.1">
    <property type="nucleotide sequence ID" value="NZ_FZOD01000016.1"/>
</dbReference>
<accession>A0A239HE81</accession>
<evidence type="ECO:0000313" key="3">
    <source>
        <dbReference type="EMBL" id="SNS79746.1"/>
    </source>
</evidence>
<dbReference type="PANTHER" id="PTHR21525:SF9">
    <property type="entry name" value="CHANNEL_COLICIN DOMAIN-CONTAINING PROTEIN"/>
    <property type="match status" value="1"/>
</dbReference>
<protein>
    <submittedName>
        <fullName evidence="3">WXG100 family type VII secretion target</fullName>
    </submittedName>
</protein>
<proteinExistence type="predicted"/>
<dbReference type="Pfam" id="PF06013">
    <property type="entry name" value="WXG100"/>
    <property type="match status" value="1"/>
</dbReference>
<dbReference type="OrthoDB" id="4629613at2"/>
<dbReference type="SUPFAM" id="SSF53955">
    <property type="entry name" value="Lysozyme-like"/>
    <property type="match status" value="1"/>
</dbReference>
<reference evidence="3 4" key="1">
    <citation type="submission" date="2017-06" db="EMBL/GenBank/DDBJ databases">
        <authorList>
            <person name="Kim H.J."/>
            <person name="Triplett B.A."/>
        </authorList>
    </citation>
    <scope>NUCLEOTIDE SEQUENCE [LARGE SCALE GENOMIC DNA]</scope>
    <source>
        <strain evidence="3 4">CGMCC 4.2132</strain>
    </source>
</reference>
<dbReference type="Proteomes" id="UP000198282">
    <property type="component" value="Unassembled WGS sequence"/>
</dbReference>
<dbReference type="Pfam" id="PF01464">
    <property type="entry name" value="SLT"/>
    <property type="match status" value="1"/>
</dbReference>
<dbReference type="Gene3D" id="1.10.287.1060">
    <property type="entry name" value="ESAT-6-like"/>
    <property type="match status" value="1"/>
</dbReference>
<gene>
    <name evidence="3" type="ORF">SAMN05216276_101686</name>
</gene>
<dbReference type="InterPro" id="IPR036689">
    <property type="entry name" value="ESAT-6-like_sf"/>
</dbReference>
<dbReference type="CDD" id="cd13402">
    <property type="entry name" value="LT_TF-like"/>
    <property type="match status" value="1"/>
</dbReference>
<dbReference type="InterPro" id="IPR008258">
    <property type="entry name" value="Transglycosylase_SLT_dom_1"/>
</dbReference>
<dbReference type="InterPro" id="IPR023346">
    <property type="entry name" value="Lysozyme-like_dom_sf"/>
</dbReference>
<organism evidence="3 4">
    <name type="scientific">Streptosporangium subroseum</name>
    <dbReference type="NCBI Taxonomy" id="106412"/>
    <lineage>
        <taxon>Bacteria</taxon>
        <taxon>Bacillati</taxon>
        <taxon>Actinomycetota</taxon>
        <taxon>Actinomycetes</taxon>
        <taxon>Streptosporangiales</taxon>
        <taxon>Streptosporangiaceae</taxon>
        <taxon>Streptosporangium</taxon>
    </lineage>
</organism>